<dbReference type="EMBL" id="KN838632">
    <property type="protein sequence ID" value="KIK00105.1"/>
    <property type="molecule type" value="Genomic_DNA"/>
</dbReference>
<keyword evidence="2" id="KW-1185">Reference proteome</keyword>
<name>A0A0C9WPU0_9AGAR</name>
<gene>
    <name evidence="1" type="ORF">K443DRAFT_616637</name>
</gene>
<evidence type="ECO:0000313" key="2">
    <source>
        <dbReference type="Proteomes" id="UP000054477"/>
    </source>
</evidence>
<reference evidence="2" key="2">
    <citation type="submission" date="2015-01" db="EMBL/GenBank/DDBJ databases">
        <title>Evolutionary Origins and Diversification of the Mycorrhizal Mutualists.</title>
        <authorList>
            <consortium name="DOE Joint Genome Institute"/>
            <consortium name="Mycorrhizal Genomics Consortium"/>
            <person name="Kohler A."/>
            <person name="Kuo A."/>
            <person name="Nagy L.G."/>
            <person name="Floudas D."/>
            <person name="Copeland A."/>
            <person name="Barry K.W."/>
            <person name="Cichocki N."/>
            <person name="Veneault-Fourrey C."/>
            <person name="LaButti K."/>
            <person name="Lindquist E.A."/>
            <person name="Lipzen A."/>
            <person name="Lundell T."/>
            <person name="Morin E."/>
            <person name="Murat C."/>
            <person name="Riley R."/>
            <person name="Ohm R."/>
            <person name="Sun H."/>
            <person name="Tunlid A."/>
            <person name="Henrissat B."/>
            <person name="Grigoriev I.V."/>
            <person name="Hibbett D.S."/>
            <person name="Martin F."/>
        </authorList>
    </citation>
    <scope>NUCLEOTIDE SEQUENCE [LARGE SCALE GENOMIC DNA]</scope>
    <source>
        <strain evidence="2">LaAM-08-1</strain>
    </source>
</reference>
<dbReference type="Proteomes" id="UP000054477">
    <property type="component" value="Unassembled WGS sequence"/>
</dbReference>
<evidence type="ECO:0000313" key="1">
    <source>
        <dbReference type="EMBL" id="KIK00105.1"/>
    </source>
</evidence>
<organism evidence="1 2">
    <name type="scientific">Laccaria amethystina LaAM-08-1</name>
    <dbReference type="NCBI Taxonomy" id="1095629"/>
    <lineage>
        <taxon>Eukaryota</taxon>
        <taxon>Fungi</taxon>
        <taxon>Dikarya</taxon>
        <taxon>Basidiomycota</taxon>
        <taxon>Agaricomycotina</taxon>
        <taxon>Agaricomycetes</taxon>
        <taxon>Agaricomycetidae</taxon>
        <taxon>Agaricales</taxon>
        <taxon>Agaricineae</taxon>
        <taxon>Hydnangiaceae</taxon>
        <taxon>Laccaria</taxon>
    </lineage>
</organism>
<accession>A0A0C9WPU0</accession>
<dbReference type="AlphaFoldDB" id="A0A0C9WPU0"/>
<proteinExistence type="predicted"/>
<protein>
    <submittedName>
        <fullName evidence="1">Uncharacterized protein</fullName>
    </submittedName>
</protein>
<reference evidence="1 2" key="1">
    <citation type="submission" date="2014-04" db="EMBL/GenBank/DDBJ databases">
        <authorList>
            <consortium name="DOE Joint Genome Institute"/>
            <person name="Kuo A."/>
            <person name="Kohler A."/>
            <person name="Nagy L.G."/>
            <person name="Floudas D."/>
            <person name="Copeland A."/>
            <person name="Barry K.W."/>
            <person name="Cichocki N."/>
            <person name="Veneault-Fourrey C."/>
            <person name="LaButti K."/>
            <person name="Lindquist E.A."/>
            <person name="Lipzen A."/>
            <person name="Lundell T."/>
            <person name="Morin E."/>
            <person name="Murat C."/>
            <person name="Sun H."/>
            <person name="Tunlid A."/>
            <person name="Henrissat B."/>
            <person name="Grigoriev I.V."/>
            <person name="Hibbett D.S."/>
            <person name="Martin F."/>
            <person name="Nordberg H.P."/>
            <person name="Cantor M.N."/>
            <person name="Hua S.X."/>
        </authorList>
    </citation>
    <scope>NUCLEOTIDE SEQUENCE [LARGE SCALE GENOMIC DNA]</scope>
    <source>
        <strain evidence="1 2">LaAM-08-1</strain>
    </source>
</reference>
<sequence>MDSLCVTHRKAEMQRLIEGLVSNDQESSVGLPGWLYPSKKDCFARRPCKHPDGGLRTQSESIFVTGTKVPISYATDGQAEHRVPPCMTHVILDCTQKHTSRLICRHSLKSRRWASNPKLIIASGLTQLIPCMQRTY</sequence>
<dbReference type="HOGENOM" id="CLU_1875775_0_0_1"/>